<dbReference type="PANTHER" id="PTHR46223">
    <property type="entry name" value="HISTONE-LYSINE N-METHYLTRANSFERASE SUV39H"/>
    <property type="match status" value="1"/>
</dbReference>
<feature type="domain" description="SET" evidence="8">
    <location>
        <begin position="1"/>
        <end position="92"/>
    </location>
</feature>
<dbReference type="PROSITE" id="PS50868">
    <property type="entry name" value="POST_SET"/>
    <property type="match status" value="1"/>
</dbReference>
<protein>
    <recommendedName>
        <fullName evidence="12">SET domain-containing protein</fullName>
    </recommendedName>
</protein>
<evidence type="ECO:0000256" key="3">
    <source>
        <dbReference type="ARBA" id="ARBA00022603"/>
    </source>
</evidence>
<evidence type="ECO:0000256" key="1">
    <source>
        <dbReference type="ARBA" id="ARBA00004286"/>
    </source>
</evidence>
<organism evidence="10 11">
    <name type="scientific">Emiliania huxleyi (strain CCMP1516)</name>
    <dbReference type="NCBI Taxonomy" id="280463"/>
    <lineage>
        <taxon>Eukaryota</taxon>
        <taxon>Haptista</taxon>
        <taxon>Haptophyta</taxon>
        <taxon>Prymnesiophyceae</taxon>
        <taxon>Isochrysidales</taxon>
        <taxon>Noelaerhabdaceae</taxon>
        <taxon>Emiliania</taxon>
    </lineage>
</organism>
<name>A0A0D3K2U4_EMIH1</name>
<dbReference type="GO" id="GO:0005694">
    <property type="term" value="C:chromosome"/>
    <property type="evidence" value="ECO:0007669"/>
    <property type="project" value="UniProtKB-SubCell"/>
</dbReference>
<sequence length="133" mass="13803">GEYLSTQEAARRRAARGGAPNYAICLREHSAARVLRTWIDPAARGNVGRFVNHSCEPNLSAHAVRAGSLVPRLALFARRDIAAGEELTMTYGDGAEAAGGGESAALGAGRRPCLCGAATCGGWLPFEPLPGDA</sequence>
<dbReference type="GO" id="GO:0032259">
    <property type="term" value="P:methylation"/>
    <property type="evidence" value="ECO:0007669"/>
    <property type="project" value="UniProtKB-KW"/>
</dbReference>
<evidence type="ECO:0000256" key="2">
    <source>
        <dbReference type="ARBA" id="ARBA00022454"/>
    </source>
</evidence>
<evidence type="ECO:0000259" key="8">
    <source>
        <dbReference type="PROSITE" id="PS50280"/>
    </source>
</evidence>
<keyword evidence="5" id="KW-0949">S-adenosyl-L-methionine</keyword>
<dbReference type="HOGENOM" id="CLU_020840_3_5_1"/>
<evidence type="ECO:0000256" key="6">
    <source>
        <dbReference type="ARBA" id="ARBA00022723"/>
    </source>
</evidence>
<dbReference type="eggNOG" id="KOG1082">
    <property type="taxonomic scope" value="Eukaryota"/>
</dbReference>
<dbReference type="STRING" id="2903.R1FA00"/>
<dbReference type="PROSITE" id="PS50280">
    <property type="entry name" value="SET"/>
    <property type="match status" value="1"/>
</dbReference>
<keyword evidence="6" id="KW-0479">Metal-binding</keyword>
<comment type="subcellular location">
    <subcellularLocation>
        <location evidence="1">Chromosome</location>
    </subcellularLocation>
</comment>
<dbReference type="InterPro" id="IPR046341">
    <property type="entry name" value="SET_dom_sf"/>
</dbReference>
<dbReference type="SMART" id="SM00317">
    <property type="entry name" value="SET"/>
    <property type="match status" value="1"/>
</dbReference>
<dbReference type="Gene3D" id="2.170.270.10">
    <property type="entry name" value="SET domain"/>
    <property type="match status" value="1"/>
</dbReference>
<dbReference type="InterPro" id="IPR001214">
    <property type="entry name" value="SET_dom"/>
</dbReference>
<dbReference type="InterPro" id="IPR003616">
    <property type="entry name" value="Post-SET_dom"/>
</dbReference>
<dbReference type="Pfam" id="PF00856">
    <property type="entry name" value="SET"/>
    <property type="match status" value="1"/>
</dbReference>
<dbReference type="InterPro" id="IPR050973">
    <property type="entry name" value="H3K9_Histone-Lys_N-MTase"/>
</dbReference>
<proteinExistence type="predicted"/>
<evidence type="ECO:0000259" key="9">
    <source>
        <dbReference type="PROSITE" id="PS50868"/>
    </source>
</evidence>
<evidence type="ECO:0000256" key="4">
    <source>
        <dbReference type="ARBA" id="ARBA00022679"/>
    </source>
</evidence>
<evidence type="ECO:0000256" key="5">
    <source>
        <dbReference type="ARBA" id="ARBA00022691"/>
    </source>
</evidence>
<accession>A0A0D3K2U4</accession>
<reference evidence="10" key="2">
    <citation type="submission" date="2024-10" db="UniProtKB">
        <authorList>
            <consortium name="EnsemblProtists"/>
        </authorList>
    </citation>
    <scope>IDENTIFICATION</scope>
</reference>
<reference evidence="11" key="1">
    <citation type="journal article" date="2013" name="Nature">
        <title>Pan genome of the phytoplankton Emiliania underpins its global distribution.</title>
        <authorList>
            <person name="Read B.A."/>
            <person name="Kegel J."/>
            <person name="Klute M.J."/>
            <person name="Kuo A."/>
            <person name="Lefebvre S.C."/>
            <person name="Maumus F."/>
            <person name="Mayer C."/>
            <person name="Miller J."/>
            <person name="Monier A."/>
            <person name="Salamov A."/>
            <person name="Young J."/>
            <person name="Aguilar M."/>
            <person name="Claverie J.M."/>
            <person name="Frickenhaus S."/>
            <person name="Gonzalez K."/>
            <person name="Herman E.K."/>
            <person name="Lin Y.C."/>
            <person name="Napier J."/>
            <person name="Ogata H."/>
            <person name="Sarno A.F."/>
            <person name="Shmutz J."/>
            <person name="Schroeder D."/>
            <person name="de Vargas C."/>
            <person name="Verret F."/>
            <person name="von Dassow P."/>
            <person name="Valentin K."/>
            <person name="Van de Peer Y."/>
            <person name="Wheeler G."/>
            <person name="Dacks J.B."/>
            <person name="Delwiche C.F."/>
            <person name="Dyhrman S.T."/>
            <person name="Glockner G."/>
            <person name="John U."/>
            <person name="Richards T."/>
            <person name="Worden A.Z."/>
            <person name="Zhang X."/>
            <person name="Grigoriev I.V."/>
            <person name="Allen A.E."/>
            <person name="Bidle K."/>
            <person name="Borodovsky M."/>
            <person name="Bowler C."/>
            <person name="Brownlee C."/>
            <person name="Cock J.M."/>
            <person name="Elias M."/>
            <person name="Gladyshev V.N."/>
            <person name="Groth M."/>
            <person name="Guda C."/>
            <person name="Hadaegh A."/>
            <person name="Iglesias-Rodriguez M.D."/>
            <person name="Jenkins J."/>
            <person name="Jones B.M."/>
            <person name="Lawson T."/>
            <person name="Leese F."/>
            <person name="Lindquist E."/>
            <person name="Lobanov A."/>
            <person name="Lomsadze A."/>
            <person name="Malik S.B."/>
            <person name="Marsh M.E."/>
            <person name="Mackinder L."/>
            <person name="Mock T."/>
            <person name="Mueller-Roeber B."/>
            <person name="Pagarete A."/>
            <person name="Parker M."/>
            <person name="Probert I."/>
            <person name="Quesneville H."/>
            <person name="Raines C."/>
            <person name="Rensing S.A."/>
            <person name="Riano-Pachon D.M."/>
            <person name="Richier S."/>
            <person name="Rokitta S."/>
            <person name="Shiraiwa Y."/>
            <person name="Soanes D.M."/>
            <person name="van der Giezen M."/>
            <person name="Wahlund T.M."/>
            <person name="Williams B."/>
            <person name="Wilson W."/>
            <person name="Wolfe G."/>
            <person name="Wurch L.L."/>
        </authorList>
    </citation>
    <scope>NUCLEOTIDE SEQUENCE</scope>
</reference>
<evidence type="ECO:0008006" key="12">
    <source>
        <dbReference type="Google" id="ProtNLM"/>
    </source>
</evidence>
<feature type="domain" description="Post-SET" evidence="9">
    <location>
        <begin position="109"/>
        <end position="125"/>
    </location>
</feature>
<dbReference type="AlphaFoldDB" id="A0A0D3K2U4"/>
<evidence type="ECO:0000256" key="7">
    <source>
        <dbReference type="ARBA" id="ARBA00022833"/>
    </source>
</evidence>
<evidence type="ECO:0000313" key="11">
    <source>
        <dbReference type="Proteomes" id="UP000013827"/>
    </source>
</evidence>
<dbReference type="GO" id="GO:0008168">
    <property type="term" value="F:methyltransferase activity"/>
    <property type="evidence" value="ECO:0007669"/>
    <property type="project" value="UniProtKB-KW"/>
</dbReference>
<keyword evidence="3" id="KW-0489">Methyltransferase</keyword>
<dbReference type="PANTHER" id="PTHR46223:SF3">
    <property type="entry name" value="HISTONE-LYSINE N-METHYLTRANSFERASE SET-23"/>
    <property type="match status" value="1"/>
</dbReference>
<dbReference type="Proteomes" id="UP000013827">
    <property type="component" value="Unassembled WGS sequence"/>
</dbReference>
<keyword evidence="7" id="KW-0862">Zinc</keyword>
<keyword evidence="4" id="KW-0808">Transferase</keyword>
<evidence type="ECO:0000313" key="10">
    <source>
        <dbReference type="EnsemblProtists" id="EOD30079"/>
    </source>
</evidence>
<keyword evidence="11" id="KW-1185">Reference proteome</keyword>
<dbReference type="RefSeq" id="XP_005782508.1">
    <property type="nucleotide sequence ID" value="XM_005782451.1"/>
</dbReference>
<dbReference type="PaxDb" id="2903-EOD30079"/>
<keyword evidence="2" id="KW-0158">Chromosome</keyword>
<dbReference type="GeneID" id="17275353"/>
<dbReference type="KEGG" id="ehx:EMIHUDRAFT_63772"/>
<dbReference type="EnsemblProtists" id="EOD30079">
    <property type="protein sequence ID" value="EOD30079"/>
    <property type="gene ID" value="EMIHUDRAFT_63772"/>
</dbReference>
<dbReference type="SUPFAM" id="SSF82199">
    <property type="entry name" value="SET domain"/>
    <property type="match status" value="1"/>
</dbReference>
<dbReference type="GO" id="GO:0046872">
    <property type="term" value="F:metal ion binding"/>
    <property type="evidence" value="ECO:0007669"/>
    <property type="project" value="UniProtKB-KW"/>
</dbReference>
<dbReference type="OMA" id="CLREHSA"/>